<dbReference type="GeneID" id="60749708"/>
<name>A0ABD7V1L9_9ACTN</name>
<accession>A0ABD7V1L9</accession>
<keyword evidence="1" id="KW-0378">Hydrolase</keyword>
<evidence type="ECO:0000313" key="1">
    <source>
        <dbReference type="EMBL" id="VFA88150.1"/>
    </source>
</evidence>
<dbReference type="EMBL" id="CAACYD010000006">
    <property type="protein sequence ID" value="VFA88150.1"/>
    <property type="molecule type" value="Genomic_DNA"/>
</dbReference>
<dbReference type="Pfam" id="PF09752">
    <property type="entry name" value="ABHD18"/>
    <property type="match status" value="1"/>
</dbReference>
<reference evidence="1 2" key="1">
    <citation type="submission" date="2019-02" db="EMBL/GenBank/DDBJ databases">
        <authorList>
            <consortium name="Pathogen Informatics"/>
        </authorList>
    </citation>
    <scope>NUCLEOTIDE SEQUENCE [LARGE SCALE GENOMIC DNA]</scope>
    <source>
        <strain evidence="1 2">3012STDY6756503</strain>
    </source>
</reference>
<dbReference type="AlphaFoldDB" id="A0ABD7V1L9"/>
<dbReference type="RefSeq" id="WP_131733997.1">
    <property type="nucleotide sequence ID" value="NZ_CAACYD010000006.1"/>
</dbReference>
<organism evidence="1 2">
    <name type="scientific">Gordonia paraffinivorans</name>
    <dbReference type="NCBI Taxonomy" id="175628"/>
    <lineage>
        <taxon>Bacteria</taxon>
        <taxon>Bacillati</taxon>
        <taxon>Actinomycetota</taxon>
        <taxon>Actinomycetes</taxon>
        <taxon>Mycobacteriales</taxon>
        <taxon>Gordoniaceae</taxon>
        <taxon>Gordonia</taxon>
    </lineage>
</organism>
<sequence length="390" mass="42437">MIDWETELARVGLFAGVLPRAIGSSAEARRGNPETGIPAAGFGPRLVGETAIDELFIAVNSVIREIPPMEQVEAWVARCGDVADEFARLDSSEVYRDPGAPRILSRDRKIFGTTAFEHIDYSTETRLPDSVANLDPHADGLASVRVMTRRRPGARWLIWVHGAAQGRADDLYAFRAAHLHKKLGYDVVFPVLPAHGPRRISKVAYPGFDPLVNTLITIRAIAEIRSLVSWIAAQDPADITIAGTSLGGPIAAMVASMDPRISSVLAVVPMLDMHATLAHHMARGGSKGRRLAELMRSDEVREVSKVISPLSVEPLPAPDRRMVVAALNDRVTWVSAAQRLHQHWGGRIHWYNGSHVGHAMSPGIRHATDGFLSEPVRPAGPAGENRRAVN</sequence>
<evidence type="ECO:0000313" key="2">
    <source>
        <dbReference type="Proteomes" id="UP000360750"/>
    </source>
</evidence>
<dbReference type="InterPro" id="IPR029058">
    <property type="entry name" value="AB_hydrolase_fold"/>
</dbReference>
<comment type="caution">
    <text evidence="1">The sequence shown here is derived from an EMBL/GenBank/DDBJ whole genome shotgun (WGS) entry which is preliminary data.</text>
</comment>
<dbReference type="SUPFAM" id="SSF53474">
    <property type="entry name" value="alpha/beta-Hydrolases"/>
    <property type="match status" value="1"/>
</dbReference>
<dbReference type="Proteomes" id="UP000360750">
    <property type="component" value="Unassembled WGS sequence"/>
</dbReference>
<dbReference type="PANTHER" id="PTHR13617">
    <property type="entry name" value="PROTEIN ABHD18"/>
    <property type="match status" value="1"/>
</dbReference>
<proteinExistence type="predicted"/>
<dbReference type="InterPro" id="IPR019149">
    <property type="entry name" value="ABHD18"/>
</dbReference>
<gene>
    <name evidence="1" type="ORF">NCTC8139_01692</name>
</gene>
<dbReference type="PANTHER" id="PTHR13617:SF14">
    <property type="entry name" value="PROTEIN ABHD18"/>
    <property type="match status" value="1"/>
</dbReference>
<dbReference type="GO" id="GO:0016787">
    <property type="term" value="F:hydrolase activity"/>
    <property type="evidence" value="ECO:0007669"/>
    <property type="project" value="UniProtKB-KW"/>
</dbReference>
<dbReference type="Gene3D" id="3.40.50.1820">
    <property type="entry name" value="alpha/beta hydrolase"/>
    <property type="match status" value="1"/>
</dbReference>
<protein>
    <submittedName>
        <fullName evidence="1">Alpha/beta hydrolase family</fullName>
    </submittedName>
</protein>